<keyword evidence="3" id="KW-0813">Transport</keyword>
<dbReference type="Gene3D" id="1.20.1720.10">
    <property type="entry name" value="Multidrug resistance protein D"/>
    <property type="match status" value="1"/>
</dbReference>
<feature type="transmembrane region" description="Helical" evidence="8">
    <location>
        <begin position="20"/>
        <end position="40"/>
    </location>
</feature>
<keyword evidence="11" id="KW-1185">Reference proteome</keyword>
<evidence type="ECO:0000256" key="1">
    <source>
        <dbReference type="ARBA" id="ARBA00004651"/>
    </source>
</evidence>
<gene>
    <name evidence="10" type="ORF">GM418_03280</name>
</gene>
<feature type="transmembrane region" description="Helical" evidence="8">
    <location>
        <begin position="292"/>
        <end position="309"/>
    </location>
</feature>
<protein>
    <submittedName>
        <fullName evidence="10">Bcr/CflA family efflux MFS transporter</fullName>
    </submittedName>
</protein>
<dbReference type="InterPro" id="IPR036259">
    <property type="entry name" value="MFS_trans_sf"/>
</dbReference>
<keyword evidence="4" id="KW-1003">Cell membrane</keyword>
<organism evidence="10 11">
    <name type="scientific">Maribellus comscasis</name>
    <dbReference type="NCBI Taxonomy" id="2681766"/>
    <lineage>
        <taxon>Bacteria</taxon>
        <taxon>Pseudomonadati</taxon>
        <taxon>Bacteroidota</taxon>
        <taxon>Bacteroidia</taxon>
        <taxon>Marinilabiliales</taxon>
        <taxon>Prolixibacteraceae</taxon>
        <taxon>Maribellus</taxon>
    </lineage>
</organism>
<proteinExistence type="inferred from homology"/>
<feature type="transmembrane region" description="Helical" evidence="8">
    <location>
        <begin position="143"/>
        <end position="165"/>
    </location>
</feature>
<feature type="transmembrane region" description="Helical" evidence="8">
    <location>
        <begin position="84"/>
        <end position="104"/>
    </location>
</feature>
<dbReference type="PANTHER" id="PTHR23502">
    <property type="entry name" value="MAJOR FACILITATOR SUPERFAMILY"/>
    <property type="match status" value="1"/>
</dbReference>
<feature type="transmembrane region" description="Helical" evidence="8">
    <location>
        <begin position="52"/>
        <end position="72"/>
    </location>
</feature>
<evidence type="ECO:0000259" key="9">
    <source>
        <dbReference type="PROSITE" id="PS50850"/>
    </source>
</evidence>
<dbReference type="AlphaFoldDB" id="A0A6I6JNL5"/>
<keyword evidence="7 8" id="KW-0472">Membrane</keyword>
<dbReference type="PANTHER" id="PTHR23502:SF132">
    <property type="entry name" value="POLYAMINE TRANSPORTER 2-RELATED"/>
    <property type="match status" value="1"/>
</dbReference>
<evidence type="ECO:0000256" key="3">
    <source>
        <dbReference type="ARBA" id="ARBA00022448"/>
    </source>
</evidence>
<evidence type="ECO:0000313" key="11">
    <source>
        <dbReference type="Proteomes" id="UP000428260"/>
    </source>
</evidence>
<comment type="similarity">
    <text evidence="2">Belongs to the major facilitator superfamily. Bcr/CmlA family.</text>
</comment>
<feature type="transmembrane region" description="Helical" evidence="8">
    <location>
        <begin position="171"/>
        <end position="197"/>
    </location>
</feature>
<dbReference type="NCBIfam" id="TIGR00710">
    <property type="entry name" value="efflux_Bcr_CflA"/>
    <property type="match status" value="1"/>
</dbReference>
<evidence type="ECO:0000313" key="10">
    <source>
        <dbReference type="EMBL" id="QGY42709.1"/>
    </source>
</evidence>
<dbReference type="Pfam" id="PF07690">
    <property type="entry name" value="MFS_1"/>
    <property type="match status" value="1"/>
</dbReference>
<dbReference type="RefSeq" id="WP_158863117.1">
    <property type="nucleotide sequence ID" value="NZ_CP046401.1"/>
</dbReference>
<feature type="domain" description="Major facilitator superfamily (MFS) profile" evidence="9">
    <location>
        <begin position="19"/>
        <end position="314"/>
    </location>
</feature>
<dbReference type="Proteomes" id="UP000428260">
    <property type="component" value="Chromosome"/>
</dbReference>
<dbReference type="PROSITE" id="PS50850">
    <property type="entry name" value="MFS"/>
    <property type="match status" value="1"/>
</dbReference>
<feature type="transmembrane region" description="Helical" evidence="8">
    <location>
        <begin position="223"/>
        <end position="247"/>
    </location>
</feature>
<evidence type="ECO:0000256" key="6">
    <source>
        <dbReference type="ARBA" id="ARBA00022989"/>
    </source>
</evidence>
<dbReference type="GO" id="GO:0005886">
    <property type="term" value="C:plasma membrane"/>
    <property type="evidence" value="ECO:0007669"/>
    <property type="project" value="UniProtKB-SubCell"/>
</dbReference>
<dbReference type="KEGG" id="mcos:GM418_03280"/>
<evidence type="ECO:0000256" key="4">
    <source>
        <dbReference type="ARBA" id="ARBA00022475"/>
    </source>
</evidence>
<feature type="transmembrane region" description="Helical" evidence="8">
    <location>
        <begin position="259"/>
        <end position="280"/>
    </location>
</feature>
<sequence>MNIKQPSEFNREEQSRVKIIIILGILTAFVPFSIDTYLPAMTHIADYFGTTSARMTFSLTTFFIGFATGQILYGPLLDLYGRKLPLYFGLVISILASVGCIFAWNAGSFIVFRFIQALGASVASVSALAMVRDFFPPEESSRIFSMLVLVIGSSPLLAPTLGGYITAHVGWHWIFVFLSLMALALISLVFFILPVNYTPDKNSKLKIPVLVKDYWTILTKPQFITYALAGAFSFSSLFIYVAGSPIIFMEKYHMTAQNFGIVFAMLSVGFIGGSQLNILALKKFKSRQIFQFALVCQLFVAMVFFFGILNDWYG</sequence>
<keyword evidence="6 8" id="KW-1133">Transmembrane helix</keyword>
<dbReference type="CDD" id="cd17320">
    <property type="entry name" value="MFS_MdfA_MDR_like"/>
    <property type="match status" value="1"/>
</dbReference>
<name>A0A6I6JNL5_9BACT</name>
<evidence type="ECO:0000256" key="2">
    <source>
        <dbReference type="ARBA" id="ARBA00006236"/>
    </source>
</evidence>
<evidence type="ECO:0000256" key="7">
    <source>
        <dbReference type="ARBA" id="ARBA00023136"/>
    </source>
</evidence>
<keyword evidence="5 8" id="KW-0812">Transmembrane</keyword>
<dbReference type="InterPro" id="IPR020846">
    <property type="entry name" value="MFS_dom"/>
</dbReference>
<reference evidence="10 11" key="1">
    <citation type="submission" date="2019-11" db="EMBL/GenBank/DDBJ databases">
        <authorList>
            <person name="Zheng R.K."/>
            <person name="Sun C.M."/>
        </authorList>
    </citation>
    <scope>NUCLEOTIDE SEQUENCE [LARGE SCALE GENOMIC DNA]</scope>
    <source>
        <strain evidence="10 11">WC007</strain>
    </source>
</reference>
<dbReference type="GO" id="GO:1990961">
    <property type="term" value="P:xenobiotic detoxification by transmembrane export across the plasma membrane"/>
    <property type="evidence" value="ECO:0007669"/>
    <property type="project" value="InterPro"/>
</dbReference>
<dbReference type="EMBL" id="CP046401">
    <property type="protein sequence ID" value="QGY42709.1"/>
    <property type="molecule type" value="Genomic_DNA"/>
</dbReference>
<dbReference type="InterPro" id="IPR004812">
    <property type="entry name" value="Efflux_drug-R_Bcr/CmlA"/>
</dbReference>
<dbReference type="GO" id="GO:0042910">
    <property type="term" value="F:xenobiotic transmembrane transporter activity"/>
    <property type="evidence" value="ECO:0007669"/>
    <property type="project" value="InterPro"/>
</dbReference>
<dbReference type="InterPro" id="IPR011701">
    <property type="entry name" value="MFS"/>
</dbReference>
<accession>A0A6I6JNL5</accession>
<feature type="transmembrane region" description="Helical" evidence="8">
    <location>
        <begin position="110"/>
        <end position="131"/>
    </location>
</feature>
<evidence type="ECO:0000256" key="5">
    <source>
        <dbReference type="ARBA" id="ARBA00022692"/>
    </source>
</evidence>
<comment type="subcellular location">
    <subcellularLocation>
        <location evidence="1">Cell membrane</location>
        <topology evidence="1">Multi-pass membrane protein</topology>
    </subcellularLocation>
</comment>
<dbReference type="SUPFAM" id="SSF103473">
    <property type="entry name" value="MFS general substrate transporter"/>
    <property type="match status" value="1"/>
</dbReference>
<evidence type="ECO:0000256" key="8">
    <source>
        <dbReference type="SAM" id="Phobius"/>
    </source>
</evidence>